<keyword evidence="5" id="KW-1185">Reference proteome</keyword>
<dbReference type="Pfam" id="PF12740">
    <property type="entry name" value="PETase"/>
    <property type="match status" value="1"/>
</dbReference>
<name>A0A4Q1KX08_9FLAO</name>
<dbReference type="PANTHER" id="PTHR33428">
    <property type="entry name" value="CHLOROPHYLLASE-2, CHLOROPLASTIC"/>
    <property type="match status" value="1"/>
</dbReference>
<accession>A0A4Q1KX08</accession>
<proteinExistence type="predicted"/>
<evidence type="ECO:0000259" key="3">
    <source>
        <dbReference type="Pfam" id="PF18962"/>
    </source>
</evidence>
<dbReference type="Proteomes" id="UP000289734">
    <property type="component" value="Unassembled WGS sequence"/>
</dbReference>
<dbReference type="InterPro" id="IPR026444">
    <property type="entry name" value="Secre_tail"/>
</dbReference>
<evidence type="ECO:0000256" key="1">
    <source>
        <dbReference type="ARBA" id="ARBA00022729"/>
    </source>
</evidence>
<comment type="caution">
    <text evidence="4">The sequence shown here is derived from an EMBL/GenBank/DDBJ whole genome shotgun (WGS) entry which is preliminary data.</text>
</comment>
<dbReference type="NCBIfam" id="TIGR04183">
    <property type="entry name" value="Por_Secre_tail"/>
    <property type="match status" value="1"/>
</dbReference>
<feature type="domain" description="Secretion system C-terminal sorting" evidence="3">
    <location>
        <begin position="315"/>
        <end position="382"/>
    </location>
</feature>
<dbReference type="Pfam" id="PF18962">
    <property type="entry name" value="Por_Secre_tail"/>
    <property type="match status" value="1"/>
</dbReference>
<sequence>MGKVILFWFLGCLTLFAQPFQIGRTTLNLFDASRNRTIATEVFYPADTNGTDVPITVSSSQTFPLLSFGHGFVMTFEAYQNFWEELVPQGYIMAFPKTEGSITPSHTNFAKDLAFVIEAMNELNSNSSSLFFSRISPKNAVMGHSMGGGCALLAKQYSTQINHVVTFAAAETNPSAISASSTIDLPSFTIAGINDCVTPPATNQLPIYNTLQSSCKNYLGITGASHCQMANFNFFCSVGEGTCSPSPSITRTEQHQIIFSYLNLWLDYYLKENCVSGELFEALKTKDNDNVTNSNCLLCENLSLANLNNSFFEVSPNPFNESISIKSNNEVYFEYTLYDLKANKILEGRGISNLQLETSFLTSGIFFLTVIQNQQTKTVKLIKH</sequence>
<protein>
    <submittedName>
        <fullName evidence="4">T9SS type A sorting domain-containing protein</fullName>
    </submittedName>
</protein>
<dbReference type="RefSeq" id="WP_129463513.1">
    <property type="nucleotide sequence ID" value="NZ_SBKQ01000003.1"/>
</dbReference>
<gene>
    <name evidence="4" type="ORF">EQG68_04120</name>
</gene>
<dbReference type="EMBL" id="SBKQ01000003">
    <property type="protein sequence ID" value="RXR34230.1"/>
    <property type="molecule type" value="Genomic_DNA"/>
</dbReference>
<dbReference type="PANTHER" id="PTHR33428:SF14">
    <property type="entry name" value="CARBOXYLESTERASE TYPE B DOMAIN-CONTAINING PROTEIN"/>
    <property type="match status" value="1"/>
</dbReference>
<evidence type="ECO:0000313" key="5">
    <source>
        <dbReference type="Proteomes" id="UP000289734"/>
    </source>
</evidence>
<dbReference type="InterPro" id="IPR029058">
    <property type="entry name" value="AB_hydrolase_fold"/>
</dbReference>
<dbReference type="SUPFAM" id="SSF53474">
    <property type="entry name" value="alpha/beta-Hydrolases"/>
    <property type="match status" value="1"/>
</dbReference>
<keyword evidence="1" id="KW-0732">Signal</keyword>
<dbReference type="AlphaFoldDB" id="A0A4Q1KX08"/>
<organism evidence="4 5">
    <name type="scientific">Flavobacterium piscinae</name>
    <dbReference type="NCBI Taxonomy" id="2506424"/>
    <lineage>
        <taxon>Bacteria</taxon>
        <taxon>Pseudomonadati</taxon>
        <taxon>Bacteroidota</taxon>
        <taxon>Flavobacteriia</taxon>
        <taxon>Flavobacteriales</taxon>
        <taxon>Flavobacteriaceae</taxon>
        <taxon>Flavobacterium</taxon>
    </lineage>
</organism>
<evidence type="ECO:0000313" key="4">
    <source>
        <dbReference type="EMBL" id="RXR34230.1"/>
    </source>
</evidence>
<feature type="domain" description="PET hydrolase/cutinase-like" evidence="2">
    <location>
        <begin position="59"/>
        <end position="231"/>
    </location>
</feature>
<dbReference type="OrthoDB" id="1466228at2"/>
<dbReference type="Gene3D" id="3.40.50.1820">
    <property type="entry name" value="alpha/beta hydrolase"/>
    <property type="match status" value="1"/>
</dbReference>
<dbReference type="InterPro" id="IPR041127">
    <property type="entry name" value="PET_hydrolase/cutinase-like"/>
</dbReference>
<evidence type="ECO:0000259" key="2">
    <source>
        <dbReference type="Pfam" id="PF12740"/>
    </source>
</evidence>
<reference evidence="5" key="1">
    <citation type="submission" date="2019-01" db="EMBL/GenBank/DDBJ databases">
        <title>Cytophagaceae bacterium strain CAR-16.</title>
        <authorList>
            <person name="Chen W.-M."/>
        </authorList>
    </citation>
    <scope>NUCLEOTIDE SEQUENCE [LARGE SCALE GENOMIC DNA]</scope>
    <source>
        <strain evidence="5">ICH-30</strain>
    </source>
</reference>